<gene>
    <name evidence="2" type="ORF">AVDCRST_MAG28-2845</name>
</gene>
<dbReference type="Gene3D" id="3.40.1620.10">
    <property type="entry name" value="YefM-like domain"/>
    <property type="match status" value="1"/>
</dbReference>
<evidence type="ECO:0008006" key="3">
    <source>
        <dbReference type="Google" id="ProtNLM"/>
    </source>
</evidence>
<name>A0A6J4R8U9_9ACTN</name>
<organism evidence="2">
    <name type="scientific">uncultured Rubrobacteraceae bacterium</name>
    <dbReference type="NCBI Taxonomy" id="349277"/>
    <lineage>
        <taxon>Bacteria</taxon>
        <taxon>Bacillati</taxon>
        <taxon>Actinomycetota</taxon>
        <taxon>Rubrobacteria</taxon>
        <taxon>Rubrobacterales</taxon>
        <taxon>Rubrobacteraceae</taxon>
        <taxon>environmental samples</taxon>
    </lineage>
</organism>
<dbReference type="AlphaFoldDB" id="A0A6J4R8U9"/>
<protein>
    <recommendedName>
        <fullName evidence="3">Antitoxin</fullName>
    </recommendedName>
</protein>
<dbReference type="InterPro" id="IPR036165">
    <property type="entry name" value="YefM-like_sf"/>
</dbReference>
<comment type="similarity">
    <text evidence="1">Belongs to the phD/YefM antitoxin family.</text>
</comment>
<dbReference type="NCBIfam" id="TIGR01552">
    <property type="entry name" value="phd_fam"/>
    <property type="match status" value="1"/>
</dbReference>
<evidence type="ECO:0000313" key="2">
    <source>
        <dbReference type="EMBL" id="CAA9458912.1"/>
    </source>
</evidence>
<sequence>MNIHEAKTHFSQLIERVMRGEEVVIGKAGDRLPGSSPIRITRPVHPVGGRGGFVSQKISTSCLPG</sequence>
<evidence type="ECO:0000256" key="1">
    <source>
        <dbReference type="ARBA" id="ARBA00009981"/>
    </source>
</evidence>
<proteinExistence type="inferred from homology"/>
<dbReference type="SUPFAM" id="SSF143120">
    <property type="entry name" value="YefM-like"/>
    <property type="match status" value="1"/>
</dbReference>
<accession>A0A6J4R8U9</accession>
<dbReference type="EMBL" id="CADCVE010000066">
    <property type="protein sequence ID" value="CAA9458912.1"/>
    <property type="molecule type" value="Genomic_DNA"/>
</dbReference>
<reference evidence="2" key="1">
    <citation type="submission" date="2020-02" db="EMBL/GenBank/DDBJ databases">
        <authorList>
            <person name="Meier V. D."/>
        </authorList>
    </citation>
    <scope>NUCLEOTIDE SEQUENCE</scope>
    <source>
        <strain evidence="2">AVDCRST_MAG28</strain>
    </source>
</reference>